<name>A0A4Y8WNA9_9PORP</name>
<evidence type="ECO:0000256" key="3">
    <source>
        <dbReference type="ARBA" id="ARBA00017228"/>
    </source>
</evidence>
<dbReference type="Pfam" id="PF06969">
    <property type="entry name" value="HemN_C"/>
    <property type="match status" value="1"/>
</dbReference>
<evidence type="ECO:0000256" key="5">
    <source>
        <dbReference type="ARBA" id="ARBA00022691"/>
    </source>
</evidence>
<keyword evidence="7 10" id="KW-0408">Iron</keyword>
<dbReference type="InterPro" id="IPR013785">
    <property type="entry name" value="Aldolase_TIM"/>
</dbReference>
<keyword evidence="5 10" id="KW-0949">S-adenosyl-L-methionine</keyword>
<accession>A0A4Y8WNA9</accession>
<organism evidence="11 12">
    <name type="scientific">Porphyromonas levii</name>
    <dbReference type="NCBI Taxonomy" id="28114"/>
    <lineage>
        <taxon>Bacteria</taxon>
        <taxon>Pseudomonadati</taxon>
        <taxon>Bacteroidota</taxon>
        <taxon>Bacteroidia</taxon>
        <taxon>Bacteroidales</taxon>
        <taxon>Porphyromonadaceae</taxon>
        <taxon>Porphyromonas</taxon>
    </lineage>
</organism>
<comment type="cofactor">
    <cofactor evidence="1">
        <name>[4Fe-4S] cluster</name>
        <dbReference type="ChEBI" id="CHEBI:49883"/>
    </cofactor>
</comment>
<dbReference type="Proteomes" id="UP000297225">
    <property type="component" value="Unassembled WGS sequence"/>
</dbReference>
<comment type="similarity">
    <text evidence="2">Belongs to the anaerobic coproporphyrinogen-III oxidase family. HemW subfamily.</text>
</comment>
<keyword evidence="4 10" id="KW-0349">Heme</keyword>
<dbReference type="SFLD" id="SFLDG01065">
    <property type="entry name" value="anaerobic_coproporphyrinogen-I"/>
    <property type="match status" value="1"/>
</dbReference>
<gene>
    <name evidence="11" type="primary">hemW</name>
    <name evidence="11" type="ORF">E4P47_06370</name>
</gene>
<proteinExistence type="inferred from homology"/>
<dbReference type="SUPFAM" id="SSF102114">
    <property type="entry name" value="Radical SAM enzymes"/>
    <property type="match status" value="1"/>
</dbReference>
<keyword evidence="10" id="KW-0004">4Fe-4S</keyword>
<dbReference type="Pfam" id="PF04055">
    <property type="entry name" value="Radical_SAM"/>
    <property type="match status" value="1"/>
</dbReference>
<evidence type="ECO:0000256" key="1">
    <source>
        <dbReference type="ARBA" id="ARBA00001966"/>
    </source>
</evidence>
<dbReference type="SFLD" id="SFLDF00288">
    <property type="entry name" value="HemN-like__clustered_with_nucl"/>
    <property type="match status" value="1"/>
</dbReference>
<sequence length="374" mass="42675">MAGIYVHIPFCQKKCLYCDFYSVVSGGNQMARFVEAVQVEARKRAYELEDMVVDTIYFGGGTPSLLFHKEIGAILDTLREVYDVAPNAEVTMECNPGDVSQMEVAQLVHYGVNRMSIGAQTFQPELLQRLGRRHSVEETRELWGYLRSEGITNLSLDLIYSIPGEDLGGLKRDLDCILELNPEHISAYDLIYEQGTPLYNIRAKGEIRELSEELSLQMAHEVRATLKNAGYEQYEVSNYARPGYRSRHNTSYWKGTPYIGLGPAAHSYRHPWRSWNAPSLEEYNSQLLHNAGFLVRTYEWISPEMAYEEYFLTRLRTKEGIDLSEMNARGFRIPQAAVEQCVADGLLQRQGDRFALSEKGLDYADRVILNLVNN</sequence>
<dbReference type="GO" id="GO:0005737">
    <property type="term" value="C:cytoplasm"/>
    <property type="evidence" value="ECO:0007669"/>
    <property type="project" value="UniProtKB-SubCell"/>
</dbReference>
<dbReference type="CDD" id="cd01335">
    <property type="entry name" value="Radical_SAM"/>
    <property type="match status" value="1"/>
</dbReference>
<evidence type="ECO:0000256" key="7">
    <source>
        <dbReference type="ARBA" id="ARBA00023004"/>
    </source>
</evidence>
<dbReference type="RefSeq" id="WP_018358942.1">
    <property type="nucleotide sequence ID" value="NZ_CP197400.1"/>
</dbReference>
<dbReference type="PANTHER" id="PTHR13932">
    <property type="entry name" value="COPROPORPHYRINIGEN III OXIDASE"/>
    <property type="match status" value="1"/>
</dbReference>
<dbReference type="GeneID" id="66796682"/>
<dbReference type="SMART" id="SM00729">
    <property type="entry name" value="Elp3"/>
    <property type="match status" value="1"/>
</dbReference>
<dbReference type="GO" id="GO:0004109">
    <property type="term" value="F:coproporphyrinogen oxidase activity"/>
    <property type="evidence" value="ECO:0007669"/>
    <property type="project" value="InterPro"/>
</dbReference>
<dbReference type="SFLD" id="SFLDG01082">
    <property type="entry name" value="B12-binding_domain_containing"/>
    <property type="match status" value="1"/>
</dbReference>
<comment type="function">
    <text evidence="10">Probably acts as a heme chaperone, transferring heme to an unknown acceptor. Binds one molecule of heme per monomer, possibly covalently. Binds 1 [4Fe-4S] cluster. The cluster is coordinated with 3 cysteines and an exchangeable S-adenosyl-L-methionine.</text>
</comment>
<reference evidence="11 12" key="1">
    <citation type="submission" date="2019-03" db="EMBL/GenBank/DDBJ databases">
        <title>Porphyromonas levii Isolated from the Uterus of Dairy Cows.</title>
        <authorList>
            <person name="Francis A.M."/>
        </authorList>
    </citation>
    <scope>NUCLEOTIDE SEQUENCE [LARGE SCALE GENOMIC DNA]</scope>
    <source>
        <strain evidence="11 12">AF5678</strain>
    </source>
</reference>
<dbReference type="STRING" id="1122973.GCA_000379925_01716"/>
<evidence type="ECO:0000313" key="12">
    <source>
        <dbReference type="Proteomes" id="UP000297225"/>
    </source>
</evidence>
<dbReference type="PANTHER" id="PTHR13932:SF5">
    <property type="entry name" value="RADICAL S-ADENOSYL METHIONINE DOMAIN-CONTAINING PROTEIN 1, MITOCHONDRIAL"/>
    <property type="match status" value="1"/>
</dbReference>
<comment type="caution">
    <text evidence="11">The sequence shown here is derived from an EMBL/GenBank/DDBJ whole genome shotgun (WGS) entry which is preliminary data.</text>
</comment>
<dbReference type="NCBIfam" id="TIGR00539">
    <property type="entry name" value="hemN_rel"/>
    <property type="match status" value="1"/>
</dbReference>
<dbReference type="GO" id="GO:0046872">
    <property type="term" value="F:metal ion binding"/>
    <property type="evidence" value="ECO:0007669"/>
    <property type="project" value="UniProtKB-UniRule"/>
</dbReference>
<dbReference type="SFLD" id="SFLDF00562">
    <property type="entry name" value="HemN-like__clustered_with_heat"/>
    <property type="match status" value="1"/>
</dbReference>
<dbReference type="InterPro" id="IPR007197">
    <property type="entry name" value="rSAM"/>
</dbReference>
<dbReference type="GO" id="GO:0006779">
    <property type="term" value="P:porphyrin-containing compound biosynthetic process"/>
    <property type="evidence" value="ECO:0007669"/>
    <property type="project" value="InterPro"/>
</dbReference>
<evidence type="ECO:0000256" key="8">
    <source>
        <dbReference type="ARBA" id="ARBA00023014"/>
    </source>
</evidence>
<dbReference type="GO" id="GO:0051539">
    <property type="term" value="F:4 iron, 4 sulfur cluster binding"/>
    <property type="evidence" value="ECO:0007669"/>
    <property type="project" value="UniProtKB-UniRule"/>
</dbReference>
<dbReference type="InterPro" id="IPR034505">
    <property type="entry name" value="Coproporphyrinogen-III_oxidase"/>
</dbReference>
<dbReference type="SFLD" id="SFLDS00029">
    <property type="entry name" value="Radical_SAM"/>
    <property type="match status" value="1"/>
</dbReference>
<dbReference type="InterPro" id="IPR004559">
    <property type="entry name" value="HemW-like"/>
</dbReference>
<dbReference type="PROSITE" id="PS51918">
    <property type="entry name" value="RADICAL_SAM"/>
    <property type="match status" value="1"/>
</dbReference>
<evidence type="ECO:0000256" key="6">
    <source>
        <dbReference type="ARBA" id="ARBA00022723"/>
    </source>
</evidence>
<comment type="subcellular location">
    <subcellularLocation>
        <location evidence="10">Cytoplasm</location>
    </subcellularLocation>
</comment>
<dbReference type="OrthoDB" id="9808022at2"/>
<keyword evidence="8 10" id="KW-0411">Iron-sulfur</keyword>
<protein>
    <recommendedName>
        <fullName evidence="3 10">Heme chaperone HemW</fullName>
    </recommendedName>
</protein>
<evidence type="ECO:0000256" key="9">
    <source>
        <dbReference type="ARBA" id="ARBA00023186"/>
    </source>
</evidence>
<keyword evidence="6 10" id="KW-0479">Metal-binding</keyword>
<dbReference type="InterPro" id="IPR006638">
    <property type="entry name" value="Elp3/MiaA/NifB-like_rSAM"/>
</dbReference>
<keyword evidence="10" id="KW-0963">Cytoplasm</keyword>
<evidence type="ECO:0000256" key="2">
    <source>
        <dbReference type="ARBA" id="ARBA00006100"/>
    </source>
</evidence>
<evidence type="ECO:0000313" key="11">
    <source>
        <dbReference type="EMBL" id="TFH94718.1"/>
    </source>
</evidence>
<dbReference type="Gene3D" id="3.20.20.70">
    <property type="entry name" value="Aldolase class I"/>
    <property type="match status" value="1"/>
</dbReference>
<dbReference type="InterPro" id="IPR010723">
    <property type="entry name" value="HemN_C"/>
</dbReference>
<dbReference type="InterPro" id="IPR058240">
    <property type="entry name" value="rSAM_sf"/>
</dbReference>
<dbReference type="AlphaFoldDB" id="A0A4Y8WNA9"/>
<evidence type="ECO:0000256" key="4">
    <source>
        <dbReference type="ARBA" id="ARBA00022617"/>
    </source>
</evidence>
<keyword evidence="9 10" id="KW-0143">Chaperone</keyword>
<dbReference type="EMBL" id="SPNC01000092">
    <property type="protein sequence ID" value="TFH94718.1"/>
    <property type="molecule type" value="Genomic_DNA"/>
</dbReference>
<keyword evidence="12" id="KW-1185">Reference proteome</keyword>
<evidence type="ECO:0000256" key="10">
    <source>
        <dbReference type="RuleBase" id="RU364116"/>
    </source>
</evidence>